<keyword evidence="2" id="KW-0503">Monooxygenase</keyword>
<gene>
    <name evidence="4" type="ORF">CCMP2556_LOCUS6269</name>
</gene>
<evidence type="ECO:0000259" key="3">
    <source>
        <dbReference type="PROSITE" id="PS51186"/>
    </source>
</evidence>
<dbReference type="SUPFAM" id="SSF55729">
    <property type="entry name" value="Acyl-CoA N-acyltransferases (Nat)"/>
    <property type="match status" value="1"/>
</dbReference>
<evidence type="ECO:0000256" key="1">
    <source>
        <dbReference type="ARBA" id="ARBA00023002"/>
    </source>
</evidence>
<feature type="domain" description="N-acetyltransferase" evidence="3">
    <location>
        <begin position="618"/>
        <end position="751"/>
    </location>
</feature>
<reference evidence="4 5" key="1">
    <citation type="submission" date="2024-02" db="EMBL/GenBank/DDBJ databases">
        <authorList>
            <person name="Chen Y."/>
            <person name="Shah S."/>
            <person name="Dougan E. K."/>
            <person name="Thang M."/>
            <person name="Chan C."/>
        </authorList>
    </citation>
    <scope>NUCLEOTIDE SEQUENCE [LARGE SCALE GENOMIC DNA]</scope>
</reference>
<evidence type="ECO:0000313" key="4">
    <source>
        <dbReference type="EMBL" id="CAK9000939.1"/>
    </source>
</evidence>
<dbReference type="Pfam" id="PF00583">
    <property type="entry name" value="Acetyltransf_1"/>
    <property type="match status" value="1"/>
</dbReference>
<keyword evidence="1" id="KW-0560">Oxidoreductase</keyword>
<dbReference type="PANTHER" id="PTHR13789">
    <property type="entry name" value="MONOOXYGENASE"/>
    <property type="match status" value="1"/>
</dbReference>
<dbReference type="InterPro" id="IPR016181">
    <property type="entry name" value="Acyl_CoA_acyltransferase"/>
</dbReference>
<dbReference type="Gene3D" id="3.50.50.60">
    <property type="entry name" value="FAD/NAD(P)-binding domain"/>
    <property type="match status" value="1"/>
</dbReference>
<proteinExistence type="predicted"/>
<dbReference type="PANTHER" id="PTHR13789:SF309">
    <property type="entry name" value="PUTATIVE (AFU_ORTHOLOGUE AFUA_6G14510)-RELATED"/>
    <property type="match status" value="1"/>
</dbReference>
<dbReference type="EMBL" id="CAXAMN010002714">
    <property type="protein sequence ID" value="CAK9000939.1"/>
    <property type="molecule type" value="Genomic_DNA"/>
</dbReference>
<sequence>MESRMASACPVGVNPHVPGFPLWDRHRRQRVSVGSTSALPLRQGVPRLLPGVHPFALVSTLPFLAKRSRKTICNAGPRVAVIGAGPAGLASAVALRRECPDVDVMVYERSPELRPGVGGGVQLHSGAALLQDLGVDLNFAQAMRRIRSRAVDGSELLKLDLVKLLDSFKPFVGSVRRPNGEPASCTVMRDALLRAIADQLPVESISLGMELKDIQAKQEPGRVTCHFADSTKQDFDLVIAADGIGSLARGVVLQEDEEPRYTGLRIQYGVREAGGRPTACEEEVHQWFGQGVYALTATYGGLDGKMFEMLAVVFRDDAPVAENPNWNPVEVKDNCLERLRAAGHRDEVLELAKSCSRFFELGVCERPLGLNRWHRDRVVLVGDSAHAMPPFLGQGANQGIQDAVCLASELRNSGFADFRSDETTELSSGSAARMDSAIESALSRYTAKRLPPVALLGLESNFLGQVETLPGAVGAFIRDNFFRASTSCTPAAEPTADWVDVVMQETPLDEEIATEKSFAMLEQVNGVEVDSALAFAVNLWLGFLVNPAGPIAQMAPEKREIVMNLLAAVADGQRFTKKEVEQMLTRLNWATNAIFLAHSFLQTIWTWFMSLESSGVPSRLRMIANLLMALFSTDYKQASPYNWRAYSAVSADAPLTAIAMSGEGVIGMAQVKKDGYVQNLVVKPSSRRKGVASQIICWCATQSRRRGATQLWMHVEPGNEPALNFYRRLGFEVGEEEVYRERRAVRLTRLL</sequence>
<evidence type="ECO:0000313" key="5">
    <source>
        <dbReference type="Proteomes" id="UP001642484"/>
    </source>
</evidence>
<keyword evidence="5" id="KW-1185">Reference proteome</keyword>
<dbReference type="CDD" id="cd04301">
    <property type="entry name" value="NAT_SF"/>
    <property type="match status" value="1"/>
</dbReference>
<protein>
    <recommendedName>
        <fullName evidence="3">N-acetyltransferase domain-containing protein</fullName>
    </recommendedName>
</protein>
<accession>A0ABP0IHT9</accession>
<dbReference type="Gene3D" id="3.40.630.30">
    <property type="match status" value="1"/>
</dbReference>
<dbReference type="PROSITE" id="PS51186">
    <property type="entry name" value="GNAT"/>
    <property type="match status" value="1"/>
</dbReference>
<dbReference type="InterPro" id="IPR000182">
    <property type="entry name" value="GNAT_dom"/>
</dbReference>
<dbReference type="Proteomes" id="UP001642484">
    <property type="component" value="Unassembled WGS sequence"/>
</dbReference>
<dbReference type="InterPro" id="IPR050493">
    <property type="entry name" value="FAD-dep_Monooxygenase_BioMet"/>
</dbReference>
<evidence type="ECO:0000256" key="2">
    <source>
        <dbReference type="ARBA" id="ARBA00023033"/>
    </source>
</evidence>
<dbReference type="PRINTS" id="PR00420">
    <property type="entry name" value="RNGMNOXGNASE"/>
</dbReference>
<dbReference type="SUPFAM" id="SSF51905">
    <property type="entry name" value="FAD/NAD(P)-binding domain"/>
    <property type="match status" value="1"/>
</dbReference>
<organism evidence="4 5">
    <name type="scientific">Durusdinium trenchii</name>
    <dbReference type="NCBI Taxonomy" id="1381693"/>
    <lineage>
        <taxon>Eukaryota</taxon>
        <taxon>Sar</taxon>
        <taxon>Alveolata</taxon>
        <taxon>Dinophyceae</taxon>
        <taxon>Suessiales</taxon>
        <taxon>Symbiodiniaceae</taxon>
        <taxon>Durusdinium</taxon>
    </lineage>
</organism>
<dbReference type="Pfam" id="PF01494">
    <property type="entry name" value="FAD_binding_3"/>
    <property type="match status" value="1"/>
</dbReference>
<name>A0ABP0IHT9_9DINO</name>
<comment type="caution">
    <text evidence="4">The sequence shown here is derived from an EMBL/GenBank/DDBJ whole genome shotgun (WGS) entry which is preliminary data.</text>
</comment>
<dbReference type="InterPro" id="IPR036188">
    <property type="entry name" value="FAD/NAD-bd_sf"/>
</dbReference>
<dbReference type="InterPro" id="IPR002938">
    <property type="entry name" value="FAD-bd"/>
</dbReference>